<keyword evidence="2" id="KW-0677">Repeat</keyword>
<reference evidence="6 8" key="2">
    <citation type="submission" date="2018-03" db="EMBL/GenBank/DDBJ databases">
        <authorList>
            <person name="Fogelqvist J."/>
        </authorList>
    </citation>
    <scope>NUCLEOTIDE SEQUENCE [LARGE SCALE GENOMIC DNA]</scope>
</reference>
<evidence type="ECO:0000313" key="6">
    <source>
        <dbReference type="EMBL" id="SPR00532.1"/>
    </source>
</evidence>
<accession>A0A0G4IKP9</accession>
<dbReference type="InterPro" id="IPR001680">
    <property type="entry name" value="WD40_rpt"/>
</dbReference>
<dbReference type="InterPro" id="IPR019775">
    <property type="entry name" value="WD40_repeat_CS"/>
</dbReference>
<dbReference type="PROSITE" id="PS50082">
    <property type="entry name" value="WD_REPEATS_2"/>
    <property type="match status" value="1"/>
</dbReference>
<dbReference type="InterPro" id="IPR015943">
    <property type="entry name" value="WD40/YVTN_repeat-like_dom_sf"/>
</dbReference>
<sequence length="470" mass="50827">MAVDVVCLWADRTVFGAGLAFEAHKMNLMAITADGSAVFVASGAGLYWTRMHPGGRVDWRAETPHRQRVLTASSEINCVASGRCDSVDLVLAGTESGDVYVVRVDPSGAHEHASFSNVAADQDDLSVWSVVCCKTRPEIITSSNTHLISAYSLSGEPAPVLVRRMAGHSHNIPCIAVSDDDCFLASASIDRAVCIWDAKSGSLLHRRSMDHLQFGWAVCFFPWHAVGLGATHAPAPAGQAEDSDAADISSESDGEGEVRLTDDPFYAYARIMADDTSRATDDGILRLPLLQESAVGEVGAQTGRYVRLRPNRSGGDTTDETQRDRPLVVFCNQSMIFLLTFDLSLLGCARSDSPCCSLLDPRCRLSFLNVVPELSLVIVGCARSNQLSLLRVVRSKGGACFERLGLAPQSPQSRMPLIGVSVCPGHVDPDAPEPLRFWRLFLLHYDGTLCSLELRRPIASRELDLSGVII</sequence>
<reference evidence="5 7" key="1">
    <citation type="submission" date="2015-02" db="EMBL/GenBank/DDBJ databases">
        <authorList>
            <person name="Chooi Y.-H."/>
        </authorList>
    </citation>
    <scope>NUCLEOTIDE SEQUENCE [LARGE SCALE GENOMIC DNA]</scope>
    <source>
        <strain evidence="5">E3</strain>
    </source>
</reference>
<dbReference type="InterPro" id="IPR036322">
    <property type="entry name" value="WD40_repeat_dom_sf"/>
</dbReference>
<gene>
    <name evidence="5" type="ORF">PBRA_004388</name>
    <name evidence="6" type="ORF">PLBR_LOCUS7747</name>
</gene>
<dbReference type="AlphaFoldDB" id="A0A0G4IKP9"/>
<dbReference type="SUPFAM" id="SSF50978">
    <property type="entry name" value="WD40 repeat-like"/>
    <property type="match status" value="1"/>
</dbReference>
<dbReference type="SMART" id="SM00320">
    <property type="entry name" value="WD40"/>
    <property type="match status" value="2"/>
</dbReference>
<dbReference type="Proteomes" id="UP000039324">
    <property type="component" value="Unassembled WGS sequence"/>
</dbReference>
<dbReference type="Proteomes" id="UP000290189">
    <property type="component" value="Unassembled WGS sequence"/>
</dbReference>
<dbReference type="OrthoDB" id="5591786at2759"/>
<keyword evidence="7" id="KW-1185">Reference proteome</keyword>
<evidence type="ECO:0000256" key="2">
    <source>
        <dbReference type="ARBA" id="ARBA00022737"/>
    </source>
</evidence>
<proteinExistence type="predicted"/>
<feature type="region of interest" description="Disordered" evidence="4">
    <location>
        <begin position="234"/>
        <end position="258"/>
    </location>
</feature>
<feature type="compositionally biased region" description="Acidic residues" evidence="4">
    <location>
        <begin position="241"/>
        <end position="255"/>
    </location>
</feature>
<evidence type="ECO:0000256" key="4">
    <source>
        <dbReference type="SAM" id="MobiDB-lite"/>
    </source>
</evidence>
<geneLocation type="mitochondrion" evidence="6"/>
<dbReference type="EMBL" id="OVEO01000014">
    <property type="protein sequence ID" value="SPR00532.1"/>
    <property type="molecule type" value="Genomic_DNA"/>
</dbReference>
<dbReference type="Gene3D" id="2.130.10.10">
    <property type="entry name" value="YVTN repeat-like/Quinoprotein amine dehydrogenase"/>
    <property type="match status" value="1"/>
</dbReference>
<name>A0A0G4IKP9_PLABS</name>
<feature type="repeat" description="WD" evidence="3">
    <location>
        <begin position="165"/>
        <end position="206"/>
    </location>
</feature>
<keyword evidence="1 3" id="KW-0853">WD repeat</keyword>
<keyword evidence="6" id="KW-0496">Mitochondrion</keyword>
<evidence type="ECO:0000256" key="3">
    <source>
        <dbReference type="PROSITE-ProRule" id="PRU00221"/>
    </source>
</evidence>
<dbReference type="OMA" id="ISMIRIC"/>
<protein>
    <submittedName>
        <fullName evidence="5">Uncharacterized protein</fullName>
    </submittedName>
</protein>
<dbReference type="EMBL" id="CDSF01000024">
    <property type="protein sequence ID" value="CEO95662.1"/>
    <property type="molecule type" value="Genomic_DNA"/>
</dbReference>
<dbReference type="PROSITE" id="PS00678">
    <property type="entry name" value="WD_REPEATS_1"/>
    <property type="match status" value="1"/>
</dbReference>
<evidence type="ECO:0000256" key="1">
    <source>
        <dbReference type="ARBA" id="ARBA00022574"/>
    </source>
</evidence>
<dbReference type="Pfam" id="PF00400">
    <property type="entry name" value="WD40"/>
    <property type="match status" value="1"/>
</dbReference>
<evidence type="ECO:0000313" key="5">
    <source>
        <dbReference type="EMBL" id="CEO95662.1"/>
    </source>
</evidence>
<organism evidence="5 7">
    <name type="scientific">Plasmodiophora brassicae</name>
    <name type="common">Clubroot disease agent</name>
    <dbReference type="NCBI Taxonomy" id="37360"/>
    <lineage>
        <taxon>Eukaryota</taxon>
        <taxon>Sar</taxon>
        <taxon>Rhizaria</taxon>
        <taxon>Endomyxa</taxon>
        <taxon>Phytomyxea</taxon>
        <taxon>Plasmodiophorida</taxon>
        <taxon>Plasmodiophoridae</taxon>
        <taxon>Plasmodiophora</taxon>
    </lineage>
</organism>
<evidence type="ECO:0000313" key="8">
    <source>
        <dbReference type="Proteomes" id="UP000290189"/>
    </source>
</evidence>
<evidence type="ECO:0000313" key="7">
    <source>
        <dbReference type="Proteomes" id="UP000039324"/>
    </source>
</evidence>
<dbReference type="PROSITE" id="PS50294">
    <property type="entry name" value="WD_REPEATS_REGION"/>
    <property type="match status" value="1"/>
</dbReference>